<keyword evidence="3" id="KW-1185">Reference proteome</keyword>
<protein>
    <submittedName>
        <fullName evidence="2">Uncharacterized protein</fullName>
    </submittedName>
</protein>
<evidence type="ECO:0000313" key="3">
    <source>
        <dbReference type="Proteomes" id="UP001374584"/>
    </source>
</evidence>
<feature type="transmembrane region" description="Helical" evidence="1">
    <location>
        <begin position="6"/>
        <end position="24"/>
    </location>
</feature>
<comment type="caution">
    <text evidence="2">The sequence shown here is derived from an EMBL/GenBank/DDBJ whole genome shotgun (WGS) entry which is preliminary data.</text>
</comment>
<evidence type="ECO:0000313" key="2">
    <source>
        <dbReference type="EMBL" id="KAK7346608.1"/>
    </source>
</evidence>
<keyword evidence="1" id="KW-0812">Transmembrane</keyword>
<dbReference type="AlphaFoldDB" id="A0AAN9QXE5"/>
<reference evidence="2 3" key="1">
    <citation type="submission" date="2024-01" db="EMBL/GenBank/DDBJ databases">
        <title>The genomes of 5 underutilized Papilionoideae crops provide insights into root nodulation and disease resistanc.</title>
        <authorList>
            <person name="Jiang F."/>
        </authorList>
    </citation>
    <scope>NUCLEOTIDE SEQUENCE [LARGE SCALE GENOMIC DNA]</scope>
    <source>
        <strain evidence="2">JINMINGXINNONG_FW02</strain>
        <tissue evidence="2">Leaves</tissue>
    </source>
</reference>
<name>A0AAN9QXE5_PHACN</name>
<dbReference type="EMBL" id="JAYMYR010000008">
    <property type="protein sequence ID" value="KAK7346608.1"/>
    <property type="molecule type" value="Genomic_DNA"/>
</dbReference>
<sequence length="142" mass="16317">MWHFSLIWVCTVWVMQFINLQIYMKYSTDTFTCAYQILMPILLYILRRLLRHHCVVVLCSSQSPLVLLDSSKCMFKVHSEVGFLAFASPAAAMMDLFNVSTANMPFTISQDFFCSEFQGVCFCFSSLLSKLQTTSLFLMSLV</sequence>
<keyword evidence="1" id="KW-1133">Transmembrane helix</keyword>
<evidence type="ECO:0000256" key="1">
    <source>
        <dbReference type="SAM" id="Phobius"/>
    </source>
</evidence>
<accession>A0AAN9QXE5</accession>
<dbReference type="Proteomes" id="UP001374584">
    <property type="component" value="Unassembled WGS sequence"/>
</dbReference>
<gene>
    <name evidence="2" type="ORF">VNO80_21131</name>
</gene>
<proteinExistence type="predicted"/>
<organism evidence="2 3">
    <name type="scientific">Phaseolus coccineus</name>
    <name type="common">Scarlet runner bean</name>
    <name type="synonym">Phaseolus multiflorus</name>
    <dbReference type="NCBI Taxonomy" id="3886"/>
    <lineage>
        <taxon>Eukaryota</taxon>
        <taxon>Viridiplantae</taxon>
        <taxon>Streptophyta</taxon>
        <taxon>Embryophyta</taxon>
        <taxon>Tracheophyta</taxon>
        <taxon>Spermatophyta</taxon>
        <taxon>Magnoliopsida</taxon>
        <taxon>eudicotyledons</taxon>
        <taxon>Gunneridae</taxon>
        <taxon>Pentapetalae</taxon>
        <taxon>rosids</taxon>
        <taxon>fabids</taxon>
        <taxon>Fabales</taxon>
        <taxon>Fabaceae</taxon>
        <taxon>Papilionoideae</taxon>
        <taxon>50 kb inversion clade</taxon>
        <taxon>NPAAA clade</taxon>
        <taxon>indigoferoid/millettioid clade</taxon>
        <taxon>Phaseoleae</taxon>
        <taxon>Phaseolus</taxon>
    </lineage>
</organism>
<keyword evidence="1" id="KW-0472">Membrane</keyword>